<keyword evidence="8" id="KW-0677">Repeat</keyword>
<organism evidence="14 15">
    <name type="scientific">Digitaria exilis</name>
    <dbReference type="NCBI Taxonomy" id="1010633"/>
    <lineage>
        <taxon>Eukaryota</taxon>
        <taxon>Viridiplantae</taxon>
        <taxon>Streptophyta</taxon>
        <taxon>Embryophyta</taxon>
        <taxon>Tracheophyta</taxon>
        <taxon>Spermatophyta</taxon>
        <taxon>Magnoliopsida</taxon>
        <taxon>Liliopsida</taxon>
        <taxon>Poales</taxon>
        <taxon>Poaceae</taxon>
        <taxon>PACMAD clade</taxon>
        <taxon>Panicoideae</taxon>
        <taxon>Panicodae</taxon>
        <taxon>Paniceae</taxon>
        <taxon>Anthephorinae</taxon>
        <taxon>Digitaria</taxon>
    </lineage>
</organism>
<gene>
    <name evidence="14" type="ORF">HU200_028751</name>
</gene>
<dbReference type="SUPFAM" id="SSF52058">
    <property type="entry name" value="L domain-like"/>
    <property type="match status" value="2"/>
</dbReference>
<evidence type="ECO:0000256" key="3">
    <source>
        <dbReference type="ARBA" id="ARBA00022475"/>
    </source>
</evidence>
<feature type="transmembrane region" description="Helical" evidence="12">
    <location>
        <begin position="952"/>
        <end position="974"/>
    </location>
</feature>
<dbReference type="Pfam" id="PF00560">
    <property type="entry name" value="LRR_1"/>
    <property type="match status" value="7"/>
</dbReference>
<evidence type="ECO:0000256" key="1">
    <source>
        <dbReference type="ARBA" id="ARBA00004251"/>
    </source>
</evidence>
<evidence type="ECO:0000256" key="7">
    <source>
        <dbReference type="ARBA" id="ARBA00022729"/>
    </source>
</evidence>
<evidence type="ECO:0000256" key="8">
    <source>
        <dbReference type="ARBA" id="ARBA00022737"/>
    </source>
</evidence>
<dbReference type="GO" id="GO:0009742">
    <property type="term" value="P:brassinosteroid mediated signaling pathway"/>
    <property type="evidence" value="ECO:0007669"/>
    <property type="project" value="UniProtKB-KW"/>
</dbReference>
<dbReference type="InterPro" id="IPR001611">
    <property type="entry name" value="Leu-rich_rpt"/>
</dbReference>
<dbReference type="AlphaFoldDB" id="A0A835ESS8"/>
<protein>
    <recommendedName>
        <fullName evidence="13">Leucine-rich repeat-containing N-terminal plant-type domain-containing protein</fullName>
    </recommendedName>
</protein>
<dbReference type="Gene3D" id="3.80.10.10">
    <property type="entry name" value="Ribonuclease Inhibitor"/>
    <property type="match status" value="5"/>
</dbReference>
<dbReference type="FunFam" id="3.80.10.10:FF:000649">
    <property type="entry name" value="Leucine Rich Repeat family protein"/>
    <property type="match status" value="1"/>
</dbReference>
<comment type="caution">
    <text evidence="14">The sequence shown here is derived from an EMBL/GenBank/DDBJ whole genome shotgun (WGS) entry which is preliminary data.</text>
</comment>
<dbReference type="FunFam" id="3.80.10.10:FF:000041">
    <property type="entry name" value="LRR receptor-like serine/threonine-protein kinase ERECTA"/>
    <property type="match status" value="1"/>
</dbReference>
<evidence type="ECO:0000256" key="12">
    <source>
        <dbReference type="SAM" id="Phobius"/>
    </source>
</evidence>
<proteinExistence type="inferred from homology"/>
<dbReference type="EMBL" id="JACEFO010001742">
    <property type="protein sequence ID" value="KAF8712963.1"/>
    <property type="molecule type" value="Genomic_DNA"/>
</dbReference>
<dbReference type="InterPro" id="IPR046956">
    <property type="entry name" value="RLP23-like"/>
</dbReference>
<name>A0A835ESS8_9POAL</name>
<dbReference type="SMART" id="SM00369">
    <property type="entry name" value="LRR_TYP"/>
    <property type="match status" value="6"/>
</dbReference>
<dbReference type="InterPro" id="IPR003591">
    <property type="entry name" value="Leu-rich_rpt_typical-subtyp"/>
</dbReference>
<evidence type="ECO:0000313" key="15">
    <source>
        <dbReference type="Proteomes" id="UP000636709"/>
    </source>
</evidence>
<dbReference type="Proteomes" id="UP000636709">
    <property type="component" value="Unassembled WGS sequence"/>
</dbReference>
<dbReference type="SUPFAM" id="SSF52047">
    <property type="entry name" value="RNI-like"/>
    <property type="match status" value="1"/>
</dbReference>
<dbReference type="InterPro" id="IPR013210">
    <property type="entry name" value="LRR_N_plant-typ"/>
</dbReference>
<dbReference type="Pfam" id="PF13855">
    <property type="entry name" value="LRR_8"/>
    <property type="match status" value="2"/>
</dbReference>
<dbReference type="FunFam" id="3.80.10.10:FF:000111">
    <property type="entry name" value="LRR receptor-like serine/threonine-protein kinase ERECTA"/>
    <property type="match status" value="1"/>
</dbReference>
<keyword evidence="6 12" id="KW-0812">Transmembrane</keyword>
<evidence type="ECO:0000256" key="5">
    <source>
        <dbReference type="ARBA" id="ARBA00022626"/>
    </source>
</evidence>
<evidence type="ECO:0000256" key="2">
    <source>
        <dbReference type="ARBA" id="ARBA00009592"/>
    </source>
</evidence>
<keyword evidence="7" id="KW-0732">Signal</keyword>
<feature type="domain" description="Leucine-rich repeat-containing N-terminal plant-type" evidence="13">
    <location>
        <begin position="22"/>
        <end position="65"/>
    </location>
</feature>
<evidence type="ECO:0000256" key="9">
    <source>
        <dbReference type="ARBA" id="ARBA00022989"/>
    </source>
</evidence>
<dbReference type="PROSITE" id="PS51450">
    <property type="entry name" value="LRR"/>
    <property type="match status" value="3"/>
</dbReference>
<evidence type="ECO:0000259" key="13">
    <source>
        <dbReference type="Pfam" id="PF08263"/>
    </source>
</evidence>
<keyword evidence="4" id="KW-0433">Leucine-rich repeat</keyword>
<dbReference type="GO" id="GO:0005886">
    <property type="term" value="C:plasma membrane"/>
    <property type="evidence" value="ECO:0007669"/>
    <property type="project" value="UniProtKB-SubCell"/>
</dbReference>
<evidence type="ECO:0000313" key="14">
    <source>
        <dbReference type="EMBL" id="KAF8712963.1"/>
    </source>
</evidence>
<sequence>MTTTHAIDQPAHQSVNRPTCIPHERDALLAFKQGITSDPAGLLDSWKLGDQGEQDSCRWRGVQCSSLTGHVSELRLSGYSDGGKLLVGQISPSLLTLEYLEHLDLSFSRLEGSTGHIPKFLGSFKNLRYLDLSSIPFLGILPPELGNLSKLQYLDLSAFEFGYTNSTDISWLTRLSSLQQLALGFVDLSAVASWAHVVNMIPSLRAIDLSSCSLVSANQSLSRLNLTNLEELDLYGNQFNHPTTTCWFWNITTFEHLDLSYTRLHGQVPNTLRCMTSLQYLSLSGIPNNTLSMMMSNLNSLCSLRILQLEECFTQGHIVDLIEKLPECLSNKLQELYLSSNHLTGVLPNSMAHLTSLVVLDLRGNNITGPLPKSIGHFSSLRTLDLSDNHLTGNVPYEIGLLANMTKLDLGDNYLDGVVTGEHFAGTRSLQYLDLSGNSLKLELSSEWQPSFRLFVAGFADCQMGPVFPAWLEWQVNISFLDISSAGINDTIPHWFDKVFSNAVIVNISNNTLSGGLPASIVNMRLEILDLSSNQLTGPIPPLPISLEYLFLGFNKLTGPVPPLPMPLMSADFSANKLTGPVPPLPPSLFYLDISMNTLEGPLPDFGAPSDFGAPWLLGLFLFSNSITGHIPNSICKFERLGYLNLANNFLEGNIPPCLGMTDIISLGLSNNSLSGELPSSLQNCTDMIHLDLAMNNFSGSLPIWIGNLQALQFIRLSHNMFSGSIPISITNLGCLLYLDIAHNGMSGPLPRNLSNLTAMREKFWGGSSPSIPSSCYYDDGYREHQNIGLSAVTKGQELDYVSVYNIIDIKMVSIDLSSNNLTGEIPEDVATLDALVSLNISRNHITGSIPNQIGAMQSLESLDLSRNILCGDIPATLSNLTFLTVLDLSYNNLTGTIPSGSQLQTIYAAHPFMYKGNKGLCGPPLQKNCSSNNASSQGHLRRAEEDHVPEFFYLGVGCGFIVGIWVVFCALLFKKTWRIAYFQLFNKLYDKAYVLVFVTWARLTAT</sequence>
<dbReference type="PANTHER" id="PTHR48063">
    <property type="entry name" value="LRR RECEPTOR-LIKE KINASE"/>
    <property type="match status" value="1"/>
</dbReference>
<evidence type="ECO:0000256" key="6">
    <source>
        <dbReference type="ARBA" id="ARBA00022692"/>
    </source>
</evidence>
<dbReference type="FunFam" id="3.80.10.10:FF:000095">
    <property type="entry name" value="LRR receptor-like serine/threonine-protein kinase GSO1"/>
    <property type="match status" value="1"/>
</dbReference>
<keyword evidence="9 12" id="KW-1133">Transmembrane helix</keyword>
<evidence type="ECO:0000256" key="10">
    <source>
        <dbReference type="ARBA" id="ARBA00023136"/>
    </source>
</evidence>
<keyword evidence="3" id="KW-1003">Cell membrane</keyword>
<keyword evidence="5" id="KW-1070">Brassinosteroid signaling pathway</keyword>
<dbReference type="InterPro" id="IPR032675">
    <property type="entry name" value="LRR_dom_sf"/>
</dbReference>
<comment type="subcellular location">
    <subcellularLocation>
        <location evidence="1">Cell membrane</location>
        <topology evidence="1">Single-pass type I membrane protein</topology>
    </subcellularLocation>
</comment>
<dbReference type="PRINTS" id="PR00019">
    <property type="entry name" value="LEURICHRPT"/>
</dbReference>
<keyword evidence="10 12" id="KW-0472">Membrane</keyword>
<dbReference type="Pfam" id="PF08263">
    <property type="entry name" value="LRRNT_2"/>
    <property type="match status" value="1"/>
</dbReference>
<keyword evidence="11" id="KW-0325">Glycoprotein</keyword>
<reference evidence="14" key="1">
    <citation type="submission" date="2020-07" db="EMBL/GenBank/DDBJ databases">
        <title>Genome sequence and genetic diversity analysis of an under-domesticated orphan crop, white fonio (Digitaria exilis).</title>
        <authorList>
            <person name="Bennetzen J.L."/>
            <person name="Chen S."/>
            <person name="Ma X."/>
            <person name="Wang X."/>
            <person name="Yssel A.E.J."/>
            <person name="Chaluvadi S.R."/>
            <person name="Johnson M."/>
            <person name="Gangashetty P."/>
            <person name="Hamidou F."/>
            <person name="Sanogo M.D."/>
            <person name="Zwaenepoel A."/>
            <person name="Wallace J."/>
            <person name="Van De Peer Y."/>
            <person name="Van Deynze A."/>
        </authorList>
    </citation>
    <scope>NUCLEOTIDE SEQUENCE</scope>
    <source>
        <tissue evidence="14">Leaves</tissue>
    </source>
</reference>
<evidence type="ECO:0000256" key="11">
    <source>
        <dbReference type="ARBA" id="ARBA00023180"/>
    </source>
</evidence>
<keyword evidence="15" id="KW-1185">Reference proteome</keyword>
<dbReference type="OrthoDB" id="655010at2759"/>
<comment type="similarity">
    <text evidence="2">Belongs to the RLP family.</text>
</comment>
<dbReference type="PANTHER" id="PTHR48063:SF40">
    <property type="entry name" value="LEUCINE-RICH REPEAT-CONTAINING N-TERMINAL PLANT-TYPE DOMAIN-CONTAINING PROTEIN"/>
    <property type="match status" value="1"/>
</dbReference>
<evidence type="ECO:0000256" key="4">
    <source>
        <dbReference type="ARBA" id="ARBA00022614"/>
    </source>
</evidence>
<accession>A0A835ESS8</accession>